<dbReference type="InterPro" id="IPR036508">
    <property type="entry name" value="Chitin-bd_dom_sf"/>
</dbReference>
<dbReference type="SMART" id="SM00494">
    <property type="entry name" value="ChtBD2"/>
    <property type="match status" value="1"/>
</dbReference>
<dbReference type="Pfam" id="PF01607">
    <property type="entry name" value="CBM_14"/>
    <property type="match status" value="1"/>
</dbReference>
<reference evidence="3 4" key="1">
    <citation type="journal article" date="2023" name="Nucleic Acids Res.">
        <title>The hologenome of Daphnia magna reveals possible DNA methylation and microbiome-mediated evolution of the host genome.</title>
        <authorList>
            <person name="Chaturvedi A."/>
            <person name="Li X."/>
            <person name="Dhandapani V."/>
            <person name="Marshall H."/>
            <person name="Kissane S."/>
            <person name="Cuenca-Cambronero M."/>
            <person name="Asole G."/>
            <person name="Calvet F."/>
            <person name="Ruiz-Romero M."/>
            <person name="Marangio P."/>
            <person name="Guigo R."/>
            <person name="Rago D."/>
            <person name="Mirbahai L."/>
            <person name="Eastwood N."/>
            <person name="Colbourne J.K."/>
            <person name="Zhou J."/>
            <person name="Mallon E."/>
            <person name="Orsini L."/>
        </authorList>
    </citation>
    <scope>NUCLEOTIDE SEQUENCE [LARGE SCALE GENOMIC DNA]</scope>
    <source>
        <strain evidence="3">LRV0_1</strain>
    </source>
</reference>
<evidence type="ECO:0000313" key="3">
    <source>
        <dbReference type="EMBL" id="KAK4004945.1"/>
    </source>
</evidence>
<dbReference type="Proteomes" id="UP001234178">
    <property type="component" value="Unassembled WGS sequence"/>
</dbReference>
<dbReference type="InterPro" id="IPR002557">
    <property type="entry name" value="Chitin-bd_dom"/>
</dbReference>
<gene>
    <name evidence="3" type="ORF">OUZ56_006672</name>
</gene>
<keyword evidence="4" id="KW-1185">Reference proteome</keyword>
<dbReference type="EMBL" id="JAOYFB010000001">
    <property type="protein sequence ID" value="KAK4004945.1"/>
    <property type="molecule type" value="Genomic_DNA"/>
</dbReference>
<feature type="chain" id="PRO_5045439540" description="Chitin-binding type-2 domain-containing protein" evidence="1">
    <location>
        <begin position="25"/>
        <end position="149"/>
    </location>
</feature>
<name>A0ABQ9YXM7_9CRUS</name>
<organism evidence="3 4">
    <name type="scientific">Daphnia magna</name>
    <dbReference type="NCBI Taxonomy" id="35525"/>
    <lineage>
        <taxon>Eukaryota</taxon>
        <taxon>Metazoa</taxon>
        <taxon>Ecdysozoa</taxon>
        <taxon>Arthropoda</taxon>
        <taxon>Crustacea</taxon>
        <taxon>Branchiopoda</taxon>
        <taxon>Diplostraca</taxon>
        <taxon>Cladocera</taxon>
        <taxon>Anomopoda</taxon>
        <taxon>Daphniidae</taxon>
        <taxon>Daphnia</taxon>
    </lineage>
</organism>
<sequence>MSSPVNCYLFCLLVVLSFSARLLAKDPDCPFGSPKIDLEDPDGRCDRFWLCEDGMTSDMFCPSGKGFNPASKKCDDKALCLSDPSSAAASERPAGLARIADILVTKSMPNPTDSSDKKFNGLGLLVNVFCFENVRVKIHLVSMSKSRLK</sequence>
<evidence type="ECO:0000256" key="1">
    <source>
        <dbReference type="SAM" id="SignalP"/>
    </source>
</evidence>
<keyword evidence="1" id="KW-0732">Signal</keyword>
<accession>A0ABQ9YXM7</accession>
<dbReference type="PROSITE" id="PS50940">
    <property type="entry name" value="CHIT_BIND_II"/>
    <property type="match status" value="1"/>
</dbReference>
<comment type="caution">
    <text evidence="3">The sequence shown here is derived from an EMBL/GenBank/DDBJ whole genome shotgun (WGS) entry which is preliminary data.</text>
</comment>
<protein>
    <recommendedName>
        <fullName evidence="2">Chitin-binding type-2 domain-containing protein</fullName>
    </recommendedName>
</protein>
<evidence type="ECO:0000313" key="4">
    <source>
        <dbReference type="Proteomes" id="UP001234178"/>
    </source>
</evidence>
<evidence type="ECO:0000259" key="2">
    <source>
        <dbReference type="PROSITE" id="PS50940"/>
    </source>
</evidence>
<proteinExistence type="predicted"/>
<dbReference type="Gene3D" id="2.170.140.10">
    <property type="entry name" value="Chitin binding domain"/>
    <property type="match status" value="1"/>
</dbReference>
<dbReference type="SUPFAM" id="SSF57625">
    <property type="entry name" value="Invertebrate chitin-binding proteins"/>
    <property type="match status" value="1"/>
</dbReference>
<feature type="signal peptide" evidence="1">
    <location>
        <begin position="1"/>
        <end position="24"/>
    </location>
</feature>
<feature type="domain" description="Chitin-binding type-2" evidence="2">
    <location>
        <begin position="26"/>
        <end position="82"/>
    </location>
</feature>